<feature type="signal peptide" evidence="3">
    <location>
        <begin position="1"/>
        <end position="16"/>
    </location>
</feature>
<evidence type="ECO:0000313" key="4">
    <source>
        <dbReference type="EMBL" id="KDQ16793.1"/>
    </source>
</evidence>
<feature type="region of interest" description="Disordered" evidence="1">
    <location>
        <begin position="508"/>
        <end position="731"/>
    </location>
</feature>
<evidence type="ECO:0000256" key="2">
    <source>
        <dbReference type="SAM" id="Phobius"/>
    </source>
</evidence>
<proteinExistence type="predicted"/>
<organism evidence="4 5">
    <name type="scientific">Botryobasidium botryosum (strain FD-172 SS1)</name>
    <dbReference type="NCBI Taxonomy" id="930990"/>
    <lineage>
        <taxon>Eukaryota</taxon>
        <taxon>Fungi</taxon>
        <taxon>Dikarya</taxon>
        <taxon>Basidiomycota</taxon>
        <taxon>Agaricomycotina</taxon>
        <taxon>Agaricomycetes</taxon>
        <taxon>Cantharellales</taxon>
        <taxon>Botryobasidiaceae</taxon>
        <taxon>Botryobasidium</taxon>
    </lineage>
</organism>
<keyword evidence="3" id="KW-0732">Signal</keyword>
<dbReference type="EMBL" id="KL198026">
    <property type="protein sequence ID" value="KDQ16793.1"/>
    <property type="molecule type" value="Genomic_DNA"/>
</dbReference>
<dbReference type="HOGENOM" id="CLU_378966_0_0_1"/>
<dbReference type="AlphaFoldDB" id="A0A067MM26"/>
<sequence>MVEPATVLSIILSALAYYNGADAPPRLVVLRPVLLPSSYLLEGEAYPAPANSPTDNSWGARHATINNDHWPLYFLLPIAFLAFIHLVAIIGQYRRPRHYPSLAITSPAVAHAVPTSQLFPASPQESLPVPHQADVTSAVVPEDVMDFVQIEKSDGDSVVLEAEAEAGEENGRANGEVKMEEDIAEREFVDASSIIIISSPTPPPALASAPAPVPIAVDTTITFLDEFDGPAFSTDADTSRVEMFPAAATNTNALVMRAPQAIPAYTVADDALDTPTLNAWSSFEPADDSGMRFTSVPFEYQYQYQYEVLAYQGVDASGESPVVWMEWVTYMHVYVVSMEEDVLVSSLYDTVMVFSDVWFAPLGGGYEGGSLEEVPEASPAPVPKAAHNRLSMAPTLALGPVSRGLEDAVVTAPIHVKVDGLAEADHVCRELKVADTTDEEVDTLLPSLPPLPALVGPCASGDVATVDAPSTPMDAPLATEQSTPAVIAALESAAANGGTMASRWASASFETDAAATSSKTVKNRRRRGKASESHAGSIHGRSQSQSKASQPLGAAPLPTLSDVSNRPSHRPEQRLAQDSRPSSSGASSFANKGRGTSGDRREPPHDQVPGPSSGLAEKKSGPSSAGNGTQASRWAPHNRGAEADLGQSRGSSFRSQPKDARVGNGAQGQTKTGRQESSAGAKGANVRGRGAWASDWAPTRGGENDAAANEAQPRRRHHRSRRQPKSAGGGW</sequence>
<feature type="compositionally biased region" description="Basic residues" evidence="1">
    <location>
        <begin position="714"/>
        <end position="724"/>
    </location>
</feature>
<gene>
    <name evidence="4" type="ORF">BOTBODRAFT_240551</name>
</gene>
<name>A0A067MM26_BOTB1</name>
<dbReference type="InParanoid" id="A0A067MM26"/>
<evidence type="ECO:0000256" key="1">
    <source>
        <dbReference type="SAM" id="MobiDB-lite"/>
    </source>
</evidence>
<protein>
    <submittedName>
        <fullName evidence="4">Uncharacterized protein</fullName>
    </submittedName>
</protein>
<keyword evidence="5" id="KW-1185">Reference proteome</keyword>
<reference evidence="5" key="1">
    <citation type="journal article" date="2014" name="Proc. Natl. Acad. Sci. U.S.A.">
        <title>Extensive sampling of basidiomycete genomes demonstrates inadequacy of the white-rot/brown-rot paradigm for wood decay fungi.</title>
        <authorList>
            <person name="Riley R."/>
            <person name="Salamov A.A."/>
            <person name="Brown D.W."/>
            <person name="Nagy L.G."/>
            <person name="Floudas D."/>
            <person name="Held B.W."/>
            <person name="Levasseur A."/>
            <person name="Lombard V."/>
            <person name="Morin E."/>
            <person name="Otillar R."/>
            <person name="Lindquist E.A."/>
            <person name="Sun H."/>
            <person name="LaButti K.M."/>
            <person name="Schmutz J."/>
            <person name="Jabbour D."/>
            <person name="Luo H."/>
            <person name="Baker S.E."/>
            <person name="Pisabarro A.G."/>
            <person name="Walton J.D."/>
            <person name="Blanchette R.A."/>
            <person name="Henrissat B."/>
            <person name="Martin F."/>
            <person name="Cullen D."/>
            <person name="Hibbett D.S."/>
            <person name="Grigoriev I.V."/>
        </authorList>
    </citation>
    <scope>NUCLEOTIDE SEQUENCE [LARGE SCALE GENOMIC DNA]</scope>
    <source>
        <strain evidence="5">FD-172 SS1</strain>
    </source>
</reference>
<feature type="chain" id="PRO_5001641490" evidence="3">
    <location>
        <begin position="17"/>
        <end position="731"/>
    </location>
</feature>
<keyword evidence="2" id="KW-0812">Transmembrane</keyword>
<keyword evidence="2" id="KW-0472">Membrane</keyword>
<feature type="compositionally biased region" description="Polar residues" evidence="1">
    <location>
        <begin position="540"/>
        <end position="549"/>
    </location>
</feature>
<evidence type="ECO:0000256" key="3">
    <source>
        <dbReference type="SAM" id="SignalP"/>
    </source>
</evidence>
<keyword evidence="2" id="KW-1133">Transmembrane helix</keyword>
<dbReference type="Proteomes" id="UP000027195">
    <property type="component" value="Unassembled WGS sequence"/>
</dbReference>
<feature type="compositionally biased region" description="Polar residues" evidence="1">
    <location>
        <begin position="667"/>
        <end position="678"/>
    </location>
</feature>
<feature type="compositionally biased region" description="Polar residues" evidence="1">
    <location>
        <begin position="621"/>
        <end position="632"/>
    </location>
</feature>
<feature type="compositionally biased region" description="Low complexity" evidence="1">
    <location>
        <begin position="579"/>
        <end position="588"/>
    </location>
</feature>
<feature type="transmembrane region" description="Helical" evidence="2">
    <location>
        <begin position="70"/>
        <end position="91"/>
    </location>
</feature>
<evidence type="ECO:0000313" key="5">
    <source>
        <dbReference type="Proteomes" id="UP000027195"/>
    </source>
</evidence>
<accession>A0A067MM26</accession>